<evidence type="ECO:0000313" key="1">
    <source>
        <dbReference type="EMBL" id="CAG8671203.1"/>
    </source>
</evidence>
<feature type="non-terminal residue" evidence="1">
    <location>
        <position position="1"/>
    </location>
</feature>
<comment type="caution">
    <text evidence="1">The sequence shown here is derived from an EMBL/GenBank/DDBJ whole genome shotgun (WGS) entry which is preliminary data.</text>
</comment>
<dbReference type="AlphaFoldDB" id="A0A9N9EE70"/>
<dbReference type="OrthoDB" id="2439520at2759"/>
<keyword evidence="2" id="KW-1185">Reference proteome</keyword>
<protein>
    <submittedName>
        <fullName evidence="1">11407_t:CDS:1</fullName>
    </submittedName>
</protein>
<organism evidence="1 2">
    <name type="scientific">Paraglomus brasilianum</name>
    <dbReference type="NCBI Taxonomy" id="144538"/>
    <lineage>
        <taxon>Eukaryota</taxon>
        <taxon>Fungi</taxon>
        <taxon>Fungi incertae sedis</taxon>
        <taxon>Mucoromycota</taxon>
        <taxon>Glomeromycotina</taxon>
        <taxon>Glomeromycetes</taxon>
        <taxon>Paraglomerales</taxon>
        <taxon>Paraglomeraceae</taxon>
        <taxon>Paraglomus</taxon>
    </lineage>
</organism>
<dbReference type="Proteomes" id="UP000789739">
    <property type="component" value="Unassembled WGS sequence"/>
</dbReference>
<name>A0A9N9EE70_9GLOM</name>
<dbReference type="EMBL" id="CAJVPI010004973">
    <property type="protein sequence ID" value="CAG8671203.1"/>
    <property type="molecule type" value="Genomic_DNA"/>
</dbReference>
<sequence>SCKMNQQDVYEFQEPLIPDNFCETPVCASTQDSPLSMPYSIVYSRIIGSCVFHQKYKILKLGYYPGNTKFTKKTPSASMQYKIPDKYKMETRLSGFEVTCQTKYMSSGIVRYCVSMKDENGQTQTVHSDKSASDAGNLFNTNILGKPKTCVSGTNLFSFDIACLHSERERIVCETSHTQKLAKHPFSMISRSQQNKRLTALATEIQGNLESVFEKHQLHTDVMLKSVDLKVSMQDVQFTFSNGEDSVAFSQHCNSVVQTCDEHLISREAYHQLAAINPKLIR</sequence>
<reference evidence="1" key="1">
    <citation type="submission" date="2021-06" db="EMBL/GenBank/DDBJ databases">
        <authorList>
            <person name="Kallberg Y."/>
            <person name="Tangrot J."/>
            <person name="Rosling A."/>
        </authorList>
    </citation>
    <scope>NUCLEOTIDE SEQUENCE</scope>
    <source>
        <strain evidence="1">BR232B</strain>
    </source>
</reference>
<feature type="non-terminal residue" evidence="1">
    <location>
        <position position="282"/>
    </location>
</feature>
<gene>
    <name evidence="1" type="ORF">PBRASI_LOCUS11313</name>
</gene>
<evidence type="ECO:0000313" key="2">
    <source>
        <dbReference type="Proteomes" id="UP000789739"/>
    </source>
</evidence>
<accession>A0A9N9EE70</accession>
<proteinExistence type="predicted"/>